<protein>
    <recommendedName>
        <fullName evidence="1">SnTox1 chitin binding-like domain-containing protein</fullName>
    </recommendedName>
</protein>
<evidence type="ECO:0000313" key="2">
    <source>
        <dbReference type="EMBL" id="QRD06566.1"/>
    </source>
</evidence>
<dbReference type="InterPro" id="IPR044057">
    <property type="entry name" value="SnTox1_CBL"/>
</dbReference>
<accession>A0A7U2IB29</accession>
<evidence type="ECO:0000259" key="1">
    <source>
        <dbReference type="Pfam" id="PF18973"/>
    </source>
</evidence>
<keyword evidence="3" id="KW-1185">Reference proteome</keyword>
<reference evidence="3" key="1">
    <citation type="journal article" date="2021" name="BMC Genomics">
        <title>Chromosome-level genome assembly and manually-curated proteome of model necrotroph Parastagonospora nodorum Sn15 reveals a genome-wide trove of candidate effector homologs, and redundancy of virulence-related functions within an accessory chromosome.</title>
        <authorList>
            <person name="Bertazzoni S."/>
            <person name="Jones D.A.B."/>
            <person name="Phan H.T."/>
            <person name="Tan K.-C."/>
            <person name="Hane J.K."/>
        </authorList>
    </citation>
    <scope>NUCLEOTIDE SEQUENCE [LARGE SCALE GENOMIC DNA]</scope>
    <source>
        <strain evidence="3">SN15 / ATCC MYA-4574 / FGSC 10173)</strain>
    </source>
</reference>
<organism evidence="2 3">
    <name type="scientific">Phaeosphaeria nodorum (strain SN15 / ATCC MYA-4574 / FGSC 10173)</name>
    <name type="common">Glume blotch fungus</name>
    <name type="synonym">Parastagonospora nodorum</name>
    <dbReference type="NCBI Taxonomy" id="321614"/>
    <lineage>
        <taxon>Eukaryota</taxon>
        <taxon>Fungi</taxon>
        <taxon>Dikarya</taxon>
        <taxon>Ascomycota</taxon>
        <taxon>Pezizomycotina</taxon>
        <taxon>Dothideomycetes</taxon>
        <taxon>Pleosporomycetidae</taxon>
        <taxon>Pleosporales</taxon>
        <taxon>Pleosporineae</taxon>
        <taxon>Phaeosphaeriaceae</taxon>
        <taxon>Parastagonospora</taxon>
    </lineage>
</organism>
<dbReference type="Proteomes" id="UP000663193">
    <property type="component" value="Chromosome 21"/>
</dbReference>
<evidence type="ECO:0000313" key="3">
    <source>
        <dbReference type="Proteomes" id="UP000663193"/>
    </source>
</evidence>
<dbReference type="VEuPathDB" id="FungiDB:JI435_423420"/>
<sequence length="143" mass="14863">STITSSTITSSTITTSGSNTSLSIFNMKLSMVLSVAFATLTFANKEIHTFDSLGLTRRQGQQGGICHSIEGGGCRAYSTKGHCCCTDCSNVECNEVCTNIKPTEICATCCNRGGEAHDVCCPVGLHESPCDPCKSAGAGLAHC</sequence>
<proteinExistence type="predicted"/>
<dbReference type="EMBL" id="CP069043">
    <property type="protein sequence ID" value="QRD06566.1"/>
    <property type="molecule type" value="Genomic_DNA"/>
</dbReference>
<feature type="domain" description="SnTox1 chitin binding-like" evidence="1">
    <location>
        <begin position="44"/>
        <end position="95"/>
    </location>
</feature>
<feature type="non-terminal residue" evidence="2">
    <location>
        <position position="143"/>
    </location>
</feature>
<name>A0A7U2IB29_PHANO</name>
<gene>
    <name evidence="2" type="ORF">JI435_423420</name>
</gene>
<dbReference type="Pfam" id="PF18973">
    <property type="entry name" value="CBL"/>
    <property type="match status" value="1"/>
</dbReference>
<dbReference type="AlphaFoldDB" id="A0A7U2IB29"/>